<evidence type="ECO:0000256" key="2">
    <source>
        <dbReference type="ARBA" id="ARBA00004496"/>
    </source>
</evidence>
<keyword evidence="6" id="KW-0539">Nucleus</keyword>
<gene>
    <name evidence="8" type="ORF">OCBIM_22015011mg</name>
</gene>
<dbReference type="KEGG" id="obi:106870821"/>
<dbReference type="GO" id="GO:0005737">
    <property type="term" value="C:cytoplasm"/>
    <property type="evidence" value="ECO:0007669"/>
    <property type="project" value="UniProtKB-SubCell"/>
</dbReference>
<name>A0A0L8HHP0_OCTBM</name>
<dbReference type="CDD" id="cd14367">
    <property type="entry name" value="CUE_CUED2"/>
    <property type="match status" value="1"/>
</dbReference>
<evidence type="ECO:0000256" key="3">
    <source>
        <dbReference type="ARBA" id="ARBA00006106"/>
    </source>
</evidence>
<dbReference type="PANTHER" id="PTHR12493:SF0">
    <property type="entry name" value="CUE DOMAIN-CONTAINING PROTEIN 2"/>
    <property type="match status" value="1"/>
</dbReference>
<sequence>MDTKKDLVESSLLNLLKSHSMEITDLMVDEIVLNYINCIIEEFDGSESMDDVDLQHFVEMMEAYIPGFAHIQSAEVIEWMFKLSHAISADSNCNTQSSSDCHSSPCLPTSPVHPVRSLQEKDSLKPTSSKINNRTECLKSNSSPSDKVEGIFDEKVHRLLEIFPAACHLEAFHCLSLASGDMDEATQLILDRHESGESIVSNNEKKYLHFQSPIQDDKKVRDQMLQKYAYIDEEEDKKIYRPAAPKSVPKKLVRYLDNKVVSTKGERFTLFNKDDEDSLKKSYINLKSSKKYRLH</sequence>
<dbReference type="STRING" id="37653.A0A0L8HHP0"/>
<dbReference type="OMA" id="ICEWIYK"/>
<comment type="similarity">
    <text evidence="3">Belongs to the CUEDC2 family.</text>
</comment>
<dbReference type="InterPro" id="IPR039805">
    <property type="entry name" value="CUE_CUED2"/>
</dbReference>
<evidence type="ECO:0000256" key="1">
    <source>
        <dbReference type="ARBA" id="ARBA00004123"/>
    </source>
</evidence>
<accession>A0A0L8HHP0</accession>
<evidence type="ECO:0000313" key="8">
    <source>
        <dbReference type="EMBL" id="KOF88300.1"/>
    </source>
</evidence>
<feature type="compositionally biased region" description="Polar residues" evidence="7">
    <location>
        <begin position="125"/>
        <end position="142"/>
    </location>
</feature>
<keyword evidence="5" id="KW-0833">Ubl conjugation pathway</keyword>
<keyword evidence="4" id="KW-0963">Cytoplasm</keyword>
<dbReference type="PANTHER" id="PTHR12493">
    <property type="entry name" value="CUE DOMAIN CONTAINING 2"/>
    <property type="match status" value="1"/>
</dbReference>
<comment type="subcellular location">
    <subcellularLocation>
        <location evidence="2">Cytoplasm</location>
    </subcellularLocation>
    <subcellularLocation>
        <location evidence="1">Nucleus</location>
    </subcellularLocation>
</comment>
<evidence type="ECO:0000256" key="5">
    <source>
        <dbReference type="ARBA" id="ARBA00022786"/>
    </source>
</evidence>
<organism evidence="8">
    <name type="scientific">Octopus bimaculoides</name>
    <name type="common">California two-spotted octopus</name>
    <dbReference type="NCBI Taxonomy" id="37653"/>
    <lineage>
        <taxon>Eukaryota</taxon>
        <taxon>Metazoa</taxon>
        <taxon>Spiralia</taxon>
        <taxon>Lophotrochozoa</taxon>
        <taxon>Mollusca</taxon>
        <taxon>Cephalopoda</taxon>
        <taxon>Coleoidea</taxon>
        <taxon>Octopodiformes</taxon>
        <taxon>Octopoda</taxon>
        <taxon>Incirrata</taxon>
        <taxon>Octopodidae</taxon>
        <taxon>Octopus</taxon>
    </lineage>
</organism>
<reference evidence="8" key="1">
    <citation type="submission" date="2015-07" db="EMBL/GenBank/DDBJ databases">
        <title>MeaNS - Measles Nucleotide Surveillance Program.</title>
        <authorList>
            <person name="Tran T."/>
            <person name="Druce J."/>
        </authorList>
    </citation>
    <scope>NUCLEOTIDE SEQUENCE</scope>
    <source>
        <strain evidence="8">UCB-OBI-ISO-001</strain>
        <tissue evidence="8">Gonad</tissue>
    </source>
</reference>
<dbReference type="AlphaFoldDB" id="A0A0L8HHP0"/>
<evidence type="ECO:0000256" key="6">
    <source>
        <dbReference type="ARBA" id="ARBA00023242"/>
    </source>
</evidence>
<protein>
    <recommendedName>
        <fullName evidence="9">CUE domain-containing protein</fullName>
    </recommendedName>
</protein>
<feature type="region of interest" description="Disordered" evidence="7">
    <location>
        <begin position="112"/>
        <end position="142"/>
    </location>
</feature>
<dbReference type="EMBL" id="KQ418194">
    <property type="protein sequence ID" value="KOF88300.1"/>
    <property type="molecule type" value="Genomic_DNA"/>
</dbReference>
<proteinExistence type="inferred from homology"/>
<dbReference type="GO" id="GO:0005634">
    <property type="term" value="C:nucleus"/>
    <property type="evidence" value="ECO:0007669"/>
    <property type="project" value="UniProtKB-SubCell"/>
</dbReference>
<evidence type="ECO:0000256" key="4">
    <source>
        <dbReference type="ARBA" id="ARBA00022490"/>
    </source>
</evidence>
<evidence type="ECO:0000256" key="7">
    <source>
        <dbReference type="SAM" id="MobiDB-lite"/>
    </source>
</evidence>
<dbReference type="OrthoDB" id="10060331at2759"/>
<evidence type="ECO:0008006" key="9">
    <source>
        <dbReference type="Google" id="ProtNLM"/>
    </source>
</evidence>